<comment type="caution">
    <text evidence="2">The sequence shown here is derived from an EMBL/GenBank/DDBJ whole genome shotgun (WGS) entry which is preliminary data.</text>
</comment>
<evidence type="ECO:0000313" key="2">
    <source>
        <dbReference type="EMBL" id="CDH58560.1"/>
    </source>
</evidence>
<dbReference type="EMBL" id="CBTN010000058">
    <property type="protein sequence ID" value="CDH58560.1"/>
    <property type="molecule type" value="Genomic_DNA"/>
</dbReference>
<evidence type="ECO:0000256" key="1">
    <source>
        <dbReference type="SAM" id="SignalP"/>
    </source>
</evidence>
<protein>
    <submittedName>
        <fullName evidence="2">Uncharacterized protein</fullName>
    </submittedName>
</protein>
<reference evidence="2" key="1">
    <citation type="submission" date="2013-08" db="EMBL/GenBank/DDBJ databases">
        <title>Gene expansion shapes genome architecture in the human pathogen Lichtheimia corymbifera: an evolutionary genomics analysis in the ancient terrestrial Mucorales (Mucoromycotina).</title>
        <authorList>
            <person name="Schwartze V.U."/>
            <person name="Winter S."/>
            <person name="Shelest E."/>
            <person name="Marcet-Houben M."/>
            <person name="Horn F."/>
            <person name="Wehner S."/>
            <person name="Hoffmann K."/>
            <person name="Riege K."/>
            <person name="Sammeth M."/>
            <person name="Nowrousian M."/>
            <person name="Valiante V."/>
            <person name="Linde J."/>
            <person name="Jacobsen I.D."/>
            <person name="Marz M."/>
            <person name="Brakhage A.A."/>
            <person name="Gabaldon T."/>
            <person name="Bocker S."/>
            <person name="Voigt K."/>
        </authorList>
    </citation>
    <scope>NUCLEOTIDE SEQUENCE [LARGE SCALE GENOMIC DNA]</scope>
    <source>
        <strain evidence="2">FSU 9682</strain>
    </source>
</reference>
<keyword evidence="3" id="KW-1185">Reference proteome</keyword>
<dbReference type="AlphaFoldDB" id="A0A068S9E6"/>
<keyword evidence="1" id="KW-0732">Signal</keyword>
<feature type="signal peptide" evidence="1">
    <location>
        <begin position="1"/>
        <end position="26"/>
    </location>
</feature>
<feature type="chain" id="PRO_5001653048" evidence="1">
    <location>
        <begin position="27"/>
        <end position="309"/>
    </location>
</feature>
<gene>
    <name evidence="2" type="ORF">LCOR_09418.1</name>
</gene>
<dbReference type="OrthoDB" id="2272092at2759"/>
<organism evidence="2 3">
    <name type="scientific">Lichtheimia corymbifera JMRC:FSU:9682</name>
    <dbReference type="NCBI Taxonomy" id="1263082"/>
    <lineage>
        <taxon>Eukaryota</taxon>
        <taxon>Fungi</taxon>
        <taxon>Fungi incertae sedis</taxon>
        <taxon>Mucoromycota</taxon>
        <taxon>Mucoromycotina</taxon>
        <taxon>Mucoromycetes</taxon>
        <taxon>Mucorales</taxon>
        <taxon>Lichtheimiaceae</taxon>
        <taxon>Lichtheimia</taxon>
    </lineage>
</organism>
<evidence type="ECO:0000313" key="3">
    <source>
        <dbReference type="Proteomes" id="UP000027586"/>
    </source>
</evidence>
<dbReference type="VEuPathDB" id="FungiDB:LCOR_09418.1"/>
<accession>A0A068S9E6</accession>
<proteinExistence type="predicted"/>
<dbReference type="Proteomes" id="UP000027586">
    <property type="component" value="Unassembled WGS sequence"/>
</dbReference>
<sequence>MQLSIPRQRTIILFLSLLLQAQHAWGAFSASMDCSDPCTVRAGDSIPIQWVDAPPNESVMVYLRWHSSLFRRLSSIVHHAMDYTDGATGRGEAQIEPDVATGDYYYLTVHLKDHNDQQQVLGPIRIIGSNNTITSPSITPTPETWQVRPYCYEPCSGGYSKVHSGDWLRLEITGTPELTTKVDIDLAWDTTTVSSLIFGKPVKDEMFVMIPWDEEAPSGDFYSITIRDSDSYSYITTTTFFSITNEVALSNPGYTPEPVQQFITPVTQIPDHLLNDGIEGSAPTGSNPHIVFSSIVVAVVITLISGLIH</sequence>
<name>A0A068S9E6_9FUNG</name>